<dbReference type="InterPro" id="IPR006175">
    <property type="entry name" value="YjgF/YER057c/UK114"/>
</dbReference>
<reference evidence="1 2" key="1">
    <citation type="submission" date="2018-11" db="EMBL/GenBank/DDBJ databases">
        <title>Taxonoimc description of Halomarina strain SPP-AMP-1.</title>
        <authorList>
            <person name="Pal Y."/>
            <person name="Srinivasana K."/>
            <person name="Verma A."/>
            <person name="Kumar P."/>
        </authorList>
    </citation>
    <scope>NUCLEOTIDE SEQUENCE [LARGE SCALE GENOMIC DNA]</scope>
    <source>
        <strain evidence="1 2">SPP-AMP-1</strain>
    </source>
</reference>
<keyword evidence="2" id="KW-1185">Reference proteome</keyword>
<protein>
    <recommendedName>
        <fullName evidence="3">RidA family protein</fullName>
    </recommendedName>
</protein>
<dbReference type="AlphaFoldDB" id="A0A3P3R408"/>
<dbReference type="SUPFAM" id="SSF55298">
    <property type="entry name" value="YjgF-like"/>
    <property type="match status" value="1"/>
</dbReference>
<evidence type="ECO:0008006" key="3">
    <source>
        <dbReference type="Google" id="ProtNLM"/>
    </source>
</evidence>
<evidence type="ECO:0000313" key="1">
    <source>
        <dbReference type="EMBL" id="RRJ28064.1"/>
    </source>
</evidence>
<dbReference type="InterPro" id="IPR035959">
    <property type="entry name" value="RutC-like_sf"/>
</dbReference>
<comment type="caution">
    <text evidence="1">The sequence shown here is derived from an EMBL/GenBank/DDBJ whole genome shotgun (WGS) entry which is preliminary data.</text>
</comment>
<dbReference type="Gene3D" id="3.30.1330.40">
    <property type="entry name" value="RutC-like"/>
    <property type="match status" value="1"/>
</dbReference>
<dbReference type="PANTHER" id="PTHR43857:SF1">
    <property type="entry name" value="YJGH FAMILY PROTEIN"/>
    <property type="match status" value="1"/>
</dbReference>
<dbReference type="OrthoDB" id="197953at2157"/>
<proteinExistence type="predicted"/>
<dbReference type="Pfam" id="PF01042">
    <property type="entry name" value="Ribonuc_L-PSP"/>
    <property type="match status" value="1"/>
</dbReference>
<dbReference type="PANTHER" id="PTHR43857">
    <property type="entry name" value="BLR7761 PROTEIN"/>
    <property type="match status" value="1"/>
</dbReference>
<gene>
    <name evidence="1" type="ORF">EIK79_16910</name>
</gene>
<accession>A0A3P3R408</accession>
<evidence type="ECO:0000313" key="2">
    <source>
        <dbReference type="Proteomes" id="UP000282322"/>
    </source>
</evidence>
<sequence length="72" mass="7955">MAKTTATDEDVTRTQLFVTVIDDWEEIGRAHWEVFGEIQPAATMVHVQRLIDPCLGVEIEADAVIPESSGSQ</sequence>
<name>A0A3P3R408_9EURY</name>
<dbReference type="EMBL" id="RRCH01000042">
    <property type="protein sequence ID" value="RRJ28064.1"/>
    <property type="molecule type" value="Genomic_DNA"/>
</dbReference>
<organism evidence="1 2">
    <name type="scientific">Halocatena pleomorpha</name>
    <dbReference type="NCBI Taxonomy" id="1785090"/>
    <lineage>
        <taxon>Archaea</taxon>
        <taxon>Methanobacteriati</taxon>
        <taxon>Methanobacteriota</taxon>
        <taxon>Stenosarchaea group</taxon>
        <taxon>Halobacteria</taxon>
        <taxon>Halobacteriales</taxon>
        <taxon>Natronomonadaceae</taxon>
        <taxon>Halocatena</taxon>
    </lineage>
</organism>
<dbReference type="Proteomes" id="UP000282322">
    <property type="component" value="Unassembled WGS sequence"/>
</dbReference>